<keyword evidence="1" id="KW-0732">Signal</keyword>
<comment type="caution">
    <text evidence="2">The sequence shown here is derived from an EMBL/GenBank/DDBJ whole genome shotgun (WGS) entry which is preliminary data.</text>
</comment>
<feature type="signal peptide" evidence="1">
    <location>
        <begin position="1"/>
        <end position="29"/>
    </location>
</feature>
<evidence type="ECO:0000313" key="3">
    <source>
        <dbReference type="Proteomes" id="UP000192578"/>
    </source>
</evidence>
<proteinExistence type="predicted"/>
<keyword evidence="3" id="KW-1185">Reference proteome</keyword>
<dbReference type="Proteomes" id="UP000192578">
    <property type="component" value="Unassembled WGS sequence"/>
</dbReference>
<reference evidence="3" key="1">
    <citation type="submission" date="2017-01" db="EMBL/GenBank/DDBJ databases">
        <title>Comparative genomics of anhydrobiosis in the tardigrade Hypsibius dujardini.</title>
        <authorList>
            <person name="Yoshida Y."/>
            <person name="Koutsovoulos G."/>
            <person name="Laetsch D."/>
            <person name="Stevens L."/>
            <person name="Kumar S."/>
            <person name="Horikawa D."/>
            <person name="Ishino K."/>
            <person name="Komine S."/>
            <person name="Tomita M."/>
            <person name="Blaxter M."/>
            <person name="Arakawa K."/>
        </authorList>
    </citation>
    <scope>NUCLEOTIDE SEQUENCE [LARGE SCALE GENOMIC DNA]</scope>
    <source>
        <strain evidence="3">Z151</strain>
    </source>
</reference>
<dbReference type="AlphaFoldDB" id="A0A1W0X8B4"/>
<gene>
    <name evidence="2" type="ORF">BV898_02492</name>
</gene>
<sequence>MKSFGGFDHFSVVVIFLLILIVDLRISEGASDSSDIVLDESRPDIFYCPTTPHSNKDKKVLAALPMAKLCEYGGNNNRPHSTNSDCLNDADETALACDEKSRFQKRLRVRQSTENLINGISG</sequence>
<accession>A0A1W0X8B4</accession>
<feature type="chain" id="PRO_5012619191" evidence="1">
    <location>
        <begin position="30"/>
        <end position="122"/>
    </location>
</feature>
<evidence type="ECO:0000256" key="1">
    <source>
        <dbReference type="SAM" id="SignalP"/>
    </source>
</evidence>
<protein>
    <submittedName>
        <fullName evidence="2">Uncharacterized protein</fullName>
    </submittedName>
</protein>
<organism evidence="2 3">
    <name type="scientific">Hypsibius exemplaris</name>
    <name type="common">Freshwater tardigrade</name>
    <dbReference type="NCBI Taxonomy" id="2072580"/>
    <lineage>
        <taxon>Eukaryota</taxon>
        <taxon>Metazoa</taxon>
        <taxon>Ecdysozoa</taxon>
        <taxon>Tardigrada</taxon>
        <taxon>Eutardigrada</taxon>
        <taxon>Parachela</taxon>
        <taxon>Hypsibioidea</taxon>
        <taxon>Hypsibiidae</taxon>
        <taxon>Hypsibius</taxon>
    </lineage>
</organism>
<evidence type="ECO:0000313" key="2">
    <source>
        <dbReference type="EMBL" id="OQV23759.1"/>
    </source>
</evidence>
<name>A0A1W0X8B4_HYPEX</name>
<dbReference type="EMBL" id="MTYJ01000010">
    <property type="protein sequence ID" value="OQV23759.1"/>
    <property type="molecule type" value="Genomic_DNA"/>
</dbReference>
<dbReference type="OrthoDB" id="10046704at2759"/>